<dbReference type="AlphaFoldDB" id="A0A7W9EYX9"/>
<keyword evidence="3" id="KW-1185">Reference proteome</keyword>
<dbReference type="EMBL" id="JACIJM010000009">
    <property type="protein sequence ID" value="MBB5723232.1"/>
    <property type="molecule type" value="Genomic_DNA"/>
</dbReference>
<comment type="caution">
    <text evidence="2">The sequence shown here is derived from an EMBL/GenBank/DDBJ whole genome shotgun (WGS) entry which is preliminary data.</text>
</comment>
<reference evidence="2 3" key="1">
    <citation type="submission" date="2020-08" db="EMBL/GenBank/DDBJ databases">
        <title>Genomic Encyclopedia of Type Strains, Phase IV (KMG-IV): sequencing the most valuable type-strain genomes for metagenomic binning, comparative biology and taxonomic classification.</title>
        <authorList>
            <person name="Goeker M."/>
        </authorList>
    </citation>
    <scope>NUCLEOTIDE SEQUENCE [LARGE SCALE GENOMIC DNA]</scope>
    <source>
        <strain evidence="2 3">DSM 101064</strain>
    </source>
</reference>
<sequence length="370" mass="40509">MHIDLKGSGISGFSIGIDPTGREHVVVITKRRLNFPAASGGVCTWSDAIPALCTADEFSGEPGMSAVTFESEFAMRKPHCDVLVHGAAYAPNGAPTPMVYAGLQCGTVSKTIAVFGPRVWERYITGPAPSEPALFVRQDISYDHAFGGVDALDPSEKEPPMYPFNIVGVGWHQSRNRDSVDGTPLPACEDPQNLISTPWSKVTPVSFGPIARGAPERAKYAGTYDEAWIEDRFPHLPDDYDDRYAQAAPADQQIRHPSGGEVIKLNNMMSDHAGPFEMKLPNLDLPVVFSRRRGEDIPARPVTDTLIIEPDQRHIDVITRASLPLKRDILEMREAIIGKRGRGYWRARALGKTYNPSLAGLGKDKVVPEL</sequence>
<proteinExistence type="predicted"/>
<evidence type="ECO:0000313" key="3">
    <source>
        <dbReference type="Proteomes" id="UP000535415"/>
    </source>
</evidence>
<dbReference type="Pfam" id="PF09937">
    <property type="entry name" value="DUF2169"/>
    <property type="match status" value="1"/>
</dbReference>
<gene>
    <name evidence="2" type="ORF">FHS72_002872</name>
</gene>
<feature type="domain" description="DUF2169" evidence="1">
    <location>
        <begin position="21"/>
        <end position="320"/>
    </location>
</feature>
<evidence type="ECO:0000259" key="1">
    <source>
        <dbReference type="Pfam" id="PF09937"/>
    </source>
</evidence>
<protein>
    <recommendedName>
        <fullName evidence="1">DUF2169 domain-containing protein</fullName>
    </recommendedName>
</protein>
<evidence type="ECO:0000313" key="2">
    <source>
        <dbReference type="EMBL" id="MBB5723232.1"/>
    </source>
</evidence>
<dbReference type="RefSeq" id="WP_183530263.1">
    <property type="nucleotide sequence ID" value="NZ_JACIJM010000009.1"/>
</dbReference>
<accession>A0A7W9EYX9</accession>
<name>A0A7W9EYX9_9RHOB</name>
<dbReference type="InterPro" id="IPR018683">
    <property type="entry name" value="DUF2169"/>
</dbReference>
<dbReference type="Proteomes" id="UP000535415">
    <property type="component" value="Unassembled WGS sequence"/>
</dbReference>
<organism evidence="2 3">
    <name type="scientific">Yoonia ponticola</name>
    <dbReference type="NCBI Taxonomy" id="1524255"/>
    <lineage>
        <taxon>Bacteria</taxon>
        <taxon>Pseudomonadati</taxon>
        <taxon>Pseudomonadota</taxon>
        <taxon>Alphaproteobacteria</taxon>
        <taxon>Rhodobacterales</taxon>
        <taxon>Paracoccaceae</taxon>
        <taxon>Yoonia</taxon>
    </lineage>
</organism>